<dbReference type="Pfam" id="PF00027">
    <property type="entry name" value="cNMP_binding"/>
    <property type="match status" value="1"/>
</dbReference>
<dbReference type="PROSITE" id="PS50042">
    <property type="entry name" value="CNMP_BINDING_3"/>
    <property type="match status" value="1"/>
</dbReference>
<name>A0ABP9D242_9BACT</name>
<dbReference type="SUPFAM" id="SSF51206">
    <property type="entry name" value="cAMP-binding domain-like"/>
    <property type="match status" value="1"/>
</dbReference>
<dbReference type="InterPro" id="IPR000595">
    <property type="entry name" value="cNMP-bd_dom"/>
</dbReference>
<dbReference type="Gene3D" id="2.60.120.10">
    <property type="entry name" value="Jelly Rolls"/>
    <property type="match status" value="1"/>
</dbReference>
<evidence type="ECO:0000259" key="1">
    <source>
        <dbReference type="PROSITE" id="PS50042"/>
    </source>
</evidence>
<accession>A0ABP9D242</accession>
<sequence length="174" mass="20890">MFSFFKRSYTAEEKKIFRFLRQNTFFSTLSEDEMYEFLPFMYVRHYEKGEVIFFRGDPSQGLYLINKGIVTLNIDVEDKFEELTHMRPTEVFGTNALLENRKRIYNAICFSDRCELYVIPATNIQEVFENNKHIKAKVMMAMAEYYDHYMSNLFRVYQESFGFFDLGRTFVSSQ</sequence>
<gene>
    <name evidence="2" type="ORF">GCM10023331_07810</name>
</gene>
<proteinExistence type="predicted"/>
<dbReference type="PANTHER" id="PTHR24567">
    <property type="entry name" value="CRP FAMILY TRANSCRIPTIONAL REGULATORY PROTEIN"/>
    <property type="match status" value="1"/>
</dbReference>
<dbReference type="CDD" id="cd00038">
    <property type="entry name" value="CAP_ED"/>
    <property type="match status" value="1"/>
</dbReference>
<feature type="domain" description="Cyclic nucleotide-binding" evidence="1">
    <location>
        <begin position="25"/>
        <end position="145"/>
    </location>
</feature>
<evidence type="ECO:0000313" key="2">
    <source>
        <dbReference type="EMBL" id="GAA4825701.1"/>
    </source>
</evidence>
<dbReference type="InterPro" id="IPR014710">
    <property type="entry name" value="RmlC-like_jellyroll"/>
</dbReference>
<evidence type="ECO:0000313" key="3">
    <source>
        <dbReference type="Proteomes" id="UP001500298"/>
    </source>
</evidence>
<reference evidence="3" key="1">
    <citation type="journal article" date="2019" name="Int. J. Syst. Evol. Microbiol.">
        <title>The Global Catalogue of Microorganisms (GCM) 10K type strain sequencing project: providing services to taxonomists for standard genome sequencing and annotation.</title>
        <authorList>
            <consortium name="The Broad Institute Genomics Platform"/>
            <consortium name="The Broad Institute Genome Sequencing Center for Infectious Disease"/>
            <person name="Wu L."/>
            <person name="Ma J."/>
        </authorList>
    </citation>
    <scope>NUCLEOTIDE SEQUENCE [LARGE SCALE GENOMIC DNA]</scope>
    <source>
        <strain evidence="3">JCM 18326</strain>
    </source>
</reference>
<protein>
    <recommendedName>
        <fullName evidence="1">Cyclic nucleotide-binding domain-containing protein</fullName>
    </recommendedName>
</protein>
<comment type="caution">
    <text evidence="2">The sequence shown here is derived from an EMBL/GenBank/DDBJ whole genome shotgun (WGS) entry which is preliminary data.</text>
</comment>
<dbReference type="SMART" id="SM00100">
    <property type="entry name" value="cNMP"/>
    <property type="match status" value="1"/>
</dbReference>
<organism evidence="2 3">
    <name type="scientific">Algivirga pacifica</name>
    <dbReference type="NCBI Taxonomy" id="1162670"/>
    <lineage>
        <taxon>Bacteria</taxon>
        <taxon>Pseudomonadati</taxon>
        <taxon>Bacteroidota</taxon>
        <taxon>Cytophagia</taxon>
        <taxon>Cytophagales</taxon>
        <taxon>Flammeovirgaceae</taxon>
        <taxon>Algivirga</taxon>
    </lineage>
</organism>
<dbReference type="PANTHER" id="PTHR24567:SF26">
    <property type="entry name" value="REGULATORY PROTEIN YEIL"/>
    <property type="match status" value="1"/>
</dbReference>
<dbReference type="InterPro" id="IPR050397">
    <property type="entry name" value="Env_Response_Regulators"/>
</dbReference>
<dbReference type="EMBL" id="BAABJX010000016">
    <property type="protein sequence ID" value="GAA4825701.1"/>
    <property type="molecule type" value="Genomic_DNA"/>
</dbReference>
<dbReference type="Proteomes" id="UP001500298">
    <property type="component" value="Unassembled WGS sequence"/>
</dbReference>
<dbReference type="RefSeq" id="WP_345369366.1">
    <property type="nucleotide sequence ID" value="NZ_BAABJX010000016.1"/>
</dbReference>
<dbReference type="InterPro" id="IPR018490">
    <property type="entry name" value="cNMP-bd_dom_sf"/>
</dbReference>
<keyword evidence="3" id="KW-1185">Reference proteome</keyword>